<sequence>MIVWCSVMEFETSLGSDSVGLSDGVGSRQTSSYAMGLNDESTAGIRVYVAEGSVMVWAADSQPNSECVGLGDVMGQQGA</sequence>
<keyword evidence="2" id="KW-1185">Reference proteome</keyword>
<evidence type="ECO:0000313" key="1">
    <source>
        <dbReference type="EMBL" id="KAJ1141841.1"/>
    </source>
</evidence>
<comment type="caution">
    <text evidence="1">The sequence shown here is derived from an EMBL/GenBank/DDBJ whole genome shotgun (WGS) entry which is preliminary data.</text>
</comment>
<reference evidence="1" key="1">
    <citation type="journal article" date="2022" name="bioRxiv">
        <title>Sequencing and chromosome-scale assembly of the giantPleurodeles waltlgenome.</title>
        <authorList>
            <person name="Brown T."/>
            <person name="Elewa A."/>
            <person name="Iarovenko S."/>
            <person name="Subramanian E."/>
            <person name="Araus A.J."/>
            <person name="Petzold A."/>
            <person name="Susuki M."/>
            <person name="Suzuki K.-i.T."/>
            <person name="Hayashi T."/>
            <person name="Toyoda A."/>
            <person name="Oliveira C."/>
            <person name="Osipova E."/>
            <person name="Leigh N.D."/>
            <person name="Simon A."/>
            <person name="Yun M.H."/>
        </authorList>
    </citation>
    <scope>NUCLEOTIDE SEQUENCE</scope>
    <source>
        <strain evidence="1">20211129_DDA</strain>
        <tissue evidence="1">Liver</tissue>
    </source>
</reference>
<accession>A0AAV7QMU9</accession>
<proteinExistence type="predicted"/>
<dbReference type="AlphaFoldDB" id="A0AAV7QMU9"/>
<dbReference type="EMBL" id="JANPWB010000010">
    <property type="protein sequence ID" value="KAJ1141841.1"/>
    <property type="molecule type" value="Genomic_DNA"/>
</dbReference>
<name>A0AAV7QMU9_PLEWA</name>
<protein>
    <submittedName>
        <fullName evidence="1">Uncharacterized protein</fullName>
    </submittedName>
</protein>
<organism evidence="1 2">
    <name type="scientific">Pleurodeles waltl</name>
    <name type="common">Iberian ribbed newt</name>
    <dbReference type="NCBI Taxonomy" id="8319"/>
    <lineage>
        <taxon>Eukaryota</taxon>
        <taxon>Metazoa</taxon>
        <taxon>Chordata</taxon>
        <taxon>Craniata</taxon>
        <taxon>Vertebrata</taxon>
        <taxon>Euteleostomi</taxon>
        <taxon>Amphibia</taxon>
        <taxon>Batrachia</taxon>
        <taxon>Caudata</taxon>
        <taxon>Salamandroidea</taxon>
        <taxon>Salamandridae</taxon>
        <taxon>Pleurodelinae</taxon>
        <taxon>Pleurodeles</taxon>
    </lineage>
</organism>
<dbReference type="Proteomes" id="UP001066276">
    <property type="component" value="Chromosome 6"/>
</dbReference>
<gene>
    <name evidence="1" type="ORF">NDU88_008169</name>
</gene>
<evidence type="ECO:0000313" key="2">
    <source>
        <dbReference type="Proteomes" id="UP001066276"/>
    </source>
</evidence>